<dbReference type="VEuPathDB" id="FungiDB:RhiirA1_428417"/>
<dbReference type="VEuPathDB" id="FungiDB:FUN_001874"/>
<organism evidence="3">
    <name type="scientific">Rhizophagus irregularis</name>
    <dbReference type="NCBI Taxonomy" id="588596"/>
    <lineage>
        <taxon>Eukaryota</taxon>
        <taxon>Fungi</taxon>
        <taxon>Fungi incertae sedis</taxon>
        <taxon>Mucoromycota</taxon>
        <taxon>Glomeromycotina</taxon>
        <taxon>Glomeromycetes</taxon>
        <taxon>Glomerales</taxon>
        <taxon>Glomeraceae</taxon>
        <taxon>Rhizophagus</taxon>
    </lineage>
</organism>
<dbReference type="Pfam" id="PF00505">
    <property type="entry name" value="HMG_box"/>
    <property type="match status" value="1"/>
</dbReference>
<dbReference type="InterPro" id="IPR036910">
    <property type="entry name" value="HMG_box_dom_sf"/>
</dbReference>
<feature type="region of interest" description="Disordered" evidence="1">
    <location>
        <begin position="1"/>
        <end position="30"/>
    </location>
</feature>
<feature type="domain" description="HMG box" evidence="2">
    <location>
        <begin position="79"/>
        <end position="140"/>
    </location>
</feature>
<evidence type="ECO:0000259" key="2">
    <source>
        <dbReference type="Pfam" id="PF00505"/>
    </source>
</evidence>
<dbReference type="InterPro" id="IPR009071">
    <property type="entry name" value="HMG_box_dom"/>
</dbReference>
<dbReference type="EMBL" id="KT212769">
    <property type="protein sequence ID" value="ANQ32291.1"/>
    <property type="molecule type" value="Genomic_DNA"/>
</dbReference>
<sequence>MNKSQTTPLNSQTYMSQGQGNQMNNHENTKSFNDIFSNKPNDMDDLKSISVKRPSFPPSIDTKSLVANLLKHKNKNPKMPNEFFIYRAALVKELKANNYKIKMTKLSTLAADSWSQEPPIIKSAYRKLARETERQYLNARSSLMLNPTTKTLNTTKDSGRKKKILNNQLHTLNSSVNSTSNNTSNEQSDSSAIATTLTNIGDMVNVAYPTFTGNDFTLLEDNSIFGMRPRYNQNTLYLIPPQDKNFSYIEDLSISTYSSENSSPVSDYSHYWSNPSSPSTSTLPISSTSTNELKVNNNFFAPLSTSIYELGEYYMNTLTINDINYPQFYEQ</sequence>
<dbReference type="SUPFAM" id="SSF47095">
    <property type="entry name" value="HMG-box"/>
    <property type="match status" value="1"/>
</dbReference>
<evidence type="ECO:0000313" key="3">
    <source>
        <dbReference type="EMBL" id="ANQ32291.1"/>
    </source>
</evidence>
<protein>
    <submittedName>
        <fullName evidence="3">MATA-HMG</fullName>
    </submittedName>
</protein>
<dbReference type="AlphaFoldDB" id="A0A1B1EU02"/>
<accession>A0A1B1EU02</accession>
<evidence type="ECO:0000256" key="1">
    <source>
        <dbReference type="SAM" id="MobiDB-lite"/>
    </source>
</evidence>
<dbReference type="VEuPathDB" id="FungiDB:RhiirFUN_026062"/>
<dbReference type="Gene3D" id="1.10.30.10">
    <property type="entry name" value="High mobility group box domain"/>
    <property type="match status" value="1"/>
</dbReference>
<dbReference type="OrthoDB" id="2423183at2759"/>
<gene>
    <name evidence="3" type="primary">HMG102</name>
</gene>
<name>A0A1B1EU02_9GLOM</name>
<proteinExistence type="predicted"/>
<reference evidence="3" key="1">
    <citation type="submission" date="2015-06" db="EMBL/GenBank/DDBJ databases">
        <title>Evolution and Diversity of Sexually-Related Genes in an Arbuscular Mycorrhizal Fungi.</title>
        <authorList>
            <person name="Charron P."/>
            <person name="Marton T."/>
            <person name="Corradi N."/>
        </authorList>
    </citation>
    <scope>NUCLEOTIDE SEQUENCE</scope>
    <source>
        <strain evidence="3">A4</strain>
    </source>
</reference>